<evidence type="ECO:0000313" key="2">
    <source>
        <dbReference type="EMBL" id="KAK9991447.1"/>
    </source>
</evidence>
<evidence type="ECO:0000256" key="1">
    <source>
        <dbReference type="SAM" id="Phobius"/>
    </source>
</evidence>
<reference evidence="2 3" key="1">
    <citation type="submission" date="2024-01" db="EMBL/GenBank/DDBJ databases">
        <title>A telomere-to-telomere, gap-free genome of sweet tea (Lithocarpus litseifolius).</title>
        <authorList>
            <person name="Zhou J."/>
        </authorList>
    </citation>
    <scope>NUCLEOTIDE SEQUENCE [LARGE SCALE GENOMIC DNA]</scope>
    <source>
        <strain evidence="2">Zhou-2022a</strain>
        <tissue evidence="2">Leaf</tissue>
    </source>
</reference>
<protein>
    <submittedName>
        <fullName evidence="2">Uncharacterized protein</fullName>
    </submittedName>
</protein>
<dbReference type="EMBL" id="JAZDWU010000009">
    <property type="protein sequence ID" value="KAK9991447.1"/>
    <property type="molecule type" value="Genomic_DNA"/>
</dbReference>
<keyword evidence="1" id="KW-0812">Transmembrane</keyword>
<accession>A0AAW2C1F5</accession>
<organism evidence="2 3">
    <name type="scientific">Lithocarpus litseifolius</name>
    <dbReference type="NCBI Taxonomy" id="425828"/>
    <lineage>
        <taxon>Eukaryota</taxon>
        <taxon>Viridiplantae</taxon>
        <taxon>Streptophyta</taxon>
        <taxon>Embryophyta</taxon>
        <taxon>Tracheophyta</taxon>
        <taxon>Spermatophyta</taxon>
        <taxon>Magnoliopsida</taxon>
        <taxon>eudicotyledons</taxon>
        <taxon>Gunneridae</taxon>
        <taxon>Pentapetalae</taxon>
        <taxon>rosids</taxon>
        <taxon>fabids</taxon>
        <taxon>Fagales</taxon>
        <taxon>Fagaceae</taxon>
        <taxon>Lithocarpus</taxon>
    </lineage>
</organism>
<comment type="caution">
    <text evidence="2">The sequence shown here is derived from an EMBL/GenBank/DDBJ whole genome shotgun (WGS) entry which is preliminary data.</text>
</comment>
<dbReference type="Proteomes" id="UP001459277">
    <property type="component" value="Unassembled WGS sequence"/>
</dbReference>
<evidence type="ECO:0000313" key="3">
    <source>
        <dbReference type="Proteomes" id="UP001459277"/>
    </source>
</evidence>
<proteinExistence type="predicted"/>
<sequence>MVLKSRDFKKMESLAMKVNHLLVTYGGIFVIMLIAKKKKLLKKIIQEERNNLPNKYSKKDMKQEIQM</sequence>
<name>A0AAW2C1F5_9ROSI</name>
<gene>
    <name evidence="2" type="ORF">SO802_026432</name>
</gene>
<dbReference type="AlphaFoldDB" id="A0AAW2C1F5"/>
<keyword evidence="3" id="KW-1185">Reference proteome</keyword>
<keyword evidence="1" id="KW-1133">Transmembrane helix</keyword>
<feature type="transmembrane region" description="Helical" evidence="1">
    <location>
        <begin position="18"/>
        <end position="35"/>
    </location>
</feature>
<keyword evidence="1" id="KW-0472">Membrane</keyword>